<dbReference type="SMART" id="SM00181">
    <property type="entry name" value="EGF"/>
    <property type="match status" value="1"/>
</dbReference>
<evidence type="ECO:0000256" key="2">
    <source>
        <dbReference type="ARBA" id="ARBA00023157"/>
    </source>
</evidence>
<keyword evidence="3" id="KW-0245">EGF-like domain</keyword>
<organism evidence="5">
    <name type="scientific">Oikopleura dioica</name>
    <name type="common">Tunicate</name>
    <dbReference type="NCBI Taxonomy" id="34765"/>
    <lineage>
        <taxon>Eukaryota</taxon>
        <taxon>Metazoa</taxon>
        <taxon>Chordata</taxon>
        <taxon>Tunicata</taxon>
        <taxon>Appendicularia</taxon>
        <taxon>Copelata</taxon>
        <taxon>Oikopleuridae</taxon>
        <taxon>Oikopleura</taxon>
    </lineage>
</organism>
<dbReference type="SMART" id="SM00209">
    <property type="entry name" value="TSP1"/>
    <property type="match status" value="3"/>
</dbReference>
<dbReference type="PANTHER" id="PTHR22906:SF53">
    <property type="entry name" value="HEMICENTIN-1"/>
    <property type="match status" value="1"/>
</dbReference>
<proteinExistence type="predicted"/>
<feature type="non-terminal residue" evidence="5">
    <location>
        <position position="1"/>
    </location>
</feature>
<dbReference type="Gene3D" id="2.10.25.10">
    <property type="entry name" value="Laminin"/>
    <property type="match status" value="1"/>
</dbReference>
<dbReference type="InterPro" id="IPR052065">
    <property type="entry name" value="Compl_asym_regulator"/>
</dbReference>
<feature type="domain" description="EGF-like" evidence="4">
    <location>
        <begin position="960"/>
        <end position="1003"/>
    </location>
</feature>
<dbReference type="InterPro" id="IPR035914">
    <property type="entry name" value="Sperma_CUB_dom_sf"/>
</dbReference>
<dbReference type="EMBL" id="FN654358">
    <property type="protein sequence ID" value="CBY32537.1"/>
    <property type="molecule type" value="Genomic_DNA"/>
</dbReference>
<keyword evidence="2" id="KW-1015">Disulfide bond</keyword>
<dbReference type="InterPro" id="IPR000884">
    <property type="entry name" value="TSP1_rpt"/>
</dbReference>
<dbReference type="SUPFAM" id="SSF55797">
    <property type="entry name" value="PR-1-like"/>
    <property type="match status" value="1"/>
</dbReference>
<dbReference type="Gene3D" id="2.60.120.290">
    <property type="entry name" value="Spermadhesin, CUB domain"/>
    <property type="match status" value="1"/>
</dbReference>
<accession>E4YAF0</accession>
<dbReference type="Gene3D" id="2.20.100.10">
    <property type="entry name" value="Thrombospondin type-1 (TSP1) repeat"/>
    <property type="match status" value="2"/>
</dbReference>
<dbReference type="Pfam" id="PF00090">
    <property type="entry name" value="TSP_1"/>
    <property type="match status" value="2"/>
</dbReference>
<dbReference type="SMART" id="SM00198">
    <property type="entry name" value="SCP"/>
    <property type="match status" value="1"/>
</dbReference>
<dbReference type="CDD" id="cd00054">
    <property type="entry name" value="EGF_CA"/>
    <property type="match status" value="1"/>
</dbReference>
<evidence type="ECO:0000313" key="5">
    <source>
        <dbReference type="EMBL" id="CBY32537.1"/>
    </source>
</evidence>
<dbReference type="SUPFAM" id="SSF82895">
    <property type="entry name" value="TSP-1 type 1 repeat"/>
    <property type="match status" value="2"/>
</dbReference>
<dbReference type="PANTHER" id="PTHR22906">
    <property type="entry name" value="PROPERDIN"/>
    <property type="match status" value="1"/>
</dbReference>
<dbReference type="InterPro" id="IPR036383">
    <property type="entry name" value="TSP1_rpt_sf"/>
</dbReference>
<dbReference type="PROSITE" id="PS50092">
    <property type="entry name" value="TSP1"/>
    <property type="match status" value="2"/>
</dbReference>
<dbReference type="AlphaFoldDB" id="E4YAF0"/>
<dbReference type="InterPro" id="IPR008979">
    <property type="entry name" value="Galactose-bd-like_sf"/>
</dbReference>
<reference evidence="5" key="1">
    <citation type="journal article" date="2010" name="Science">
        <title>Plasticity of animal genome architecture unmasked by rapid evolution of a pelagic tunicate.</title>
        <authorList>
            <person name="Denoeud F."/>
            <person name="Henriet S."/>
            <person name="Mungpakdee S."/>
            <person name="Aury J.M."/>
            <person name="Da Silva C."/>
            <person name="Brinkmann H."/>
            <person name="Mikhaleva J."/>
            <person name="Olsen L.C."/>
            <person name="Jubin C."/>
            <person name="Canestro C."/>
            <person name="Bouquet J.M."/>
            <person name="Danks G."/>
            <person name="Poulain J."/>
            <person name="Campsteijn C."/>
            <person name="Adamski M."/>
            <person name="Cross I."/>
            <person name="Yadetie F."/>
            <person name="Muffato M."/>
            <person name="Louis A."/>
            <person name="Butcher S."/>
            <person name="Tsagkogeorga G."/>
            <person name="Konrad A."/>
            <person name="Singh S."/>
            <person name="Jensen M.F."/>
            <person name="Cong E.H."/>
            <person name="Eikeseth-Otteraa H."/>
            <person name="Noel B."/>
            <person name="Anthouard V."/>
            <person name="Porcel B.M."/>
            <person name="Kachouri-Lafond R."/>
            <person name="Nishino A."/>
            <person name="Ugolini M."/>
            <person name="Chourrout P."/>
            <person name="Nishida H."/>
            <person name="Aasland R."/>
            <person name="Huzurbazar S."/>
            <person name="Westhof E."/>
            <person name="Delsuc F."/>
            <person name="Lehrach H."/>
            <person name="Reinhardt R."/>
            <person name="Weissenbach J."/>
            <person name="Roy S.W."/>
            <person name="Artiguenave F."/>
            <person name="Postlethwait J.H."/>
            <person name="Manak J.R."/>
            <person name="Thompson E.M."/>
            <person name="Jaillon O."/>
            <person name="Du Pasquier L."/>
            <person name="Boudinot P."/>
            <person name="Liberles D.A."/>
            <person name="Volff J.N."/>
            <person name="Philippe H."/>
            <person name="Lenhard B."/>
            <person name="Roest Crollius H."/>
            <person name="Wincker P."/>
            <person name="Chourrout D."/>
        </authorList>
    </citation>
    <scope>NUCLEOTIDE SEQUENCE [LARGE SCALE GENOMIC DNA]</scope>
</reference>
<evidence type="ECO:0000259" key="4">
    <source>
        <dbReference type="PROSITE" id="PS50026"/>
    </source>
</evidence>
<sequence length="1140" mass="126278">IASSSQSVRSPPSLPKVLLDNDVISTNENIELNVEELSFSENLNVFFFLPAGEHKLFFDSADYKYTYKACSNDMCSNEGSFFTSKGFKEGESSAWSEFDGCSWKISSICGYGTQSRFRNLPHGAVENSEESKICFVGEECADDSQTVPSSFVINMPDFQKDGLGSTTEFRDFETISSNDTTEYDFNTCVEVYYGFWTSYKLDSVSSIHIINVDADEVLVGNKPNSGESCSKHGTSFHCSMTSGDHITMRLDQSRGPITESLVICPNIFSSFPEISWSSWSEWTKCSRKCGSGIRTRSRSCLGARIYETCPGKSEEKEACAESICNDERNIISGSMSTDWLGTTTSGAVTDGKRGTCFTSAFGPNPFIEIDVKKTFSFHSFEIEDSFSSPLEITIDNIHCAFVFGTSKDTVFCSSPISGSKIRLMSLDQSKHTLTICEIEAFGKRDFNWSSWTAWTPCNGKCHFGLRERTRDCEDESCGSEWIQQRHCSLGPCIDHEPLHIANIEMTKTYDYAPAWLLTSNPSEEKSCKIAEAEGSCCSLTPPGDRPTITIELTEANEINLIRLALPKDFKVQISARIGISKNIEDSIFCGMESGSDNLLLRCSARVPVKYIFLEAVGQYASLSACSVEVFGQPATPPEKFETGLATECAIAPQNDTIVSIMNRYRSQVSGANMFMLNWSEDLTLYAISIAEETISRSVSRVSVGFGGSWEEIIYAWAEEGRYFSNLEGSCVFPCAGYRNLLNAVNTQVGCASKGNRFVCVFEKGFAEKSIPYLLGKACSSCHTEYGCESGLCLSSLATCDSVMISNNKRKQLVIPAAPKAPPMVQIKRLPLTVTEPGRFLSNEKFSEGAKYSENDLREWIIDVEGAKGFEFTILNMNLDNECEDHVVFSDFASSEKLFTMKDCDPKMSRLAATKVPFSVTSQKIKVEMVINSQRSKRGNGFKVYYIALYSEMNSTFSTPAPNLCVIERPCGAGGTCFPDEESGYHCECHDGFITHPHYDNRCIDIDECYVIETDITKKQTFIAAFYAFPELLPLALSGEIFSLTKDELIASVGTVSLKSTVVSHDSVILKLETCRNFCVSSKNFGLCLAKCIVGRFDLQITRTLFDIGFPDCNYISDSPDSWITCKEERNTPSAILEGMV</sequence>
<dbReference type="InterPro" id="IPR000742">
    <property type="entry name" value="EGF"/>
</dbReference>
<dbReference type="InterPro" id="IPR014044">
    <property type="entry name" value="CAP_dom"/>
</dbReference>
<dbReference type="InterPro" id="IPR035940">
    <property type="entry name" value="CAP_sf"/>
</dbReference>
<evidence type="ECO:0000256" key="3">
    <source>
        <dbReference type="PROSITE-ProRule" id="PRU00076"/>
    </source>
</evidence>
<dbReference type="Proteomes" id="UP000011014">
    <property type="component" value="Unassembled WGS sequence"/>
</dbReference>
<protein>
    <recommendedName>
        <fullName evidence="4">EGF-like domain-containing protein</fullName>
    </recommendedName>
</protein>
<dbReference type="Gene3D" id="3.40.33.10">
    <property type="entry name" value="CAP"/>
    <property type="match status" value="1"/>
</dbReference>
<keyword evidence="1" id="KW-0677">Repeat</keyword>
<gene>
    <name evidence="5" type="ORF">GSOID_T00031876001</name>
</gene>
<evidence type="ECO:0000256" key="1">
    <source>
        <dbReference type="ARBA" id="ARBA00022737"/>
    </source>
</evidence>
<dbReference type="PROSITE" id="PS50026">
    <property type="entry name" value="EGF_3"/>
    <property type="match status" value="1"/>
</dbReference>
<comment type="caution">
    <text evidence="3">Lacks conserved residue(s) required for the propagation of feature annotation.</text>
</comment>
<dbReference type="SUPFAM" id="SSF49785">
    <property type="entry name" value="Galactose-binding domain-like"/>
    <property type="match status" value="1"/>
</dbReference>
<name>E4YAF0_OIKDI</name>